<evidence type="ECO:0000256" key="1">
    <source>
        <dbReference type="SAM" id="Coils"/>
    </source>
</evidence>
<feature type="signal peptide" evidence="3">
    <location>
        <begin position="1"/>
        <end position="20"/>
    </location>
</feature>
<protein>
    <recommendedName>
        <fullName evidence="6">Transporter</fullName>
    </recommendedName>
</protein>
<comment type="caution">
    <text evidence="4">The sequence shown here is derived from an EMBL/GenBank/DDBJ whole genome shotgun (WGS) entry which is preliminary data.</text>
</comment>
<dbReference type="EMBL" id="JANUCT010000005">
    <property type="protein sequence ID" value="MCS3902982.1"/>
    <property type="molecule type" value="Genomic_DNA"/>
</dbReference>
<keyword evidence="5" id="KW-1185">Reference proteome</keyword>
<keyword evidence="3" id="KW-0732">Signal</keyword>
<dbReference type="InterPro" id="IPR036709">
    <property type="entry name" value="Autotransporte_beta_dom_sf"/>
</dbReference>
<evidence type="ECO:0000313" key="5">
    <source>
        <dbReference type="Proteomes" id="UP001204445"/>
    </source>
</evidence>
<evidence type="ECO:0008006" key="6">
    <source>
        <dbReference type="Google" id="ProtNLM"/>
    </source>
</evidence>
<reference evidence="4" key="1">
    <citation type="submission" date="2022-08" db="EMBL/GenBank/DDBJ databases">
        <title>Genomic Encyclopedia of Type Strains, Phase III (KMG-III): the genomes of soil and plant-associated and newly described type strains.</title>
        <authorList>
            <person name="Whitman W."/>
        </authorList>
    </citation>
    <scope>NUCLEOTIDE SEQUENCE</scope>
    <source>
        <strain evidence="4">HMT 1</strain>
    </source>
</reference>
<keyword evidence="1" id="KW-0175">Coiled coil</keyword>
<dbReference type="SUPFAM" id="SSF103515">
    <property type="entry name" value="Autotransporter"/>
    <property type="match status" value="1"/>
</dbReference>
<organism evidence="4 5">
    <name type="scientific">Methylohalomonas lacus</name>
    <dbReference type="NCBI Taxonomy" id="398773"/>
    <lineage>
        <taxon>Bacteria</taxon>
        <taxon>Pseudomonadati</taxon>
        <taxon>Pseudomonadota</taxon>
        <taxon>Gammaproteobacteria</taxon>
        <taxon>Methylohalomonadales</taxon>
        <taxon>Methylohalomonadaceae</taxon>
        <taxon>Methylohalomonas</taxon>
    </lineage>
</organism>
<feature type="chain" id="PRO_5042073225" description="Transporter" evidence="3">
    <location>
        <begin position="21"/>
        <end position="433"/>
    </location>
</feature>
<accession>A0AAE3L5A3</accession>
<name>A0AAE3L5A3_9GAMM</name>
<evidence type="ECO:0000256" key="2">
    <source>
        <dbReference type="SAM" id="MobiDB-lite"/>
    </source>
</evidence>
<dbReference type="RefSeq" id="WP_259054587.1">
    <property type="nucleotide sequence ID" value="NZ_JANUCT010000005.1"/>
</dbReference>
<evidence type="ECO:0000256" key="3">
    <source>
        <dbReference type="SAM" id="SignalP"/>
    </source>
</evidence>
<dbReference type="Proteomes" id="UP001204445">
    <property type="component" value="Unassembled WGS sequence"/>
</dbReference>
<sequence>MKRTTVYTMALATLLSSRGAAVLAEDIDEVERLRAQVEALKEQAEKQQKVISIISQRLEKIENTDAKAGTNRISKKSVPDSELERLAGRGTSQTDNSPPPASTESAPAQGEEEVVKEAGPSQSVRDVLREEHTLFNQRLTLEPGFTYSYSDRSQLALSGFLALDAIFLGQINVDTVESHIMTLDMNARYGFSDRLEAEVNAPFIYRESTYQSIGVGGSTTQSSEVSVDETGLGDISAALYYRLFRETQTTPDVVVNIGFRAPTGSDPFGIPTQVDPVNNNVTFPSELPTGNGVWGVTGGVSVLKTIDPAIVFANAGYTYNIEESFDDINATSGNQPGDVKLGDAIRFGFGTAFALNERFSLSLSYSHQYSMKSEVTQNGVSQRIIGSDANVGVMNFGATYALNNSTSIVSNIGLGLTNDASDIAITFRVPMQF</sequence>
<dbReference type="Pfam" id="PF13557">
    <property type="entry name" value="Phenol_MetA_deg"/>
    <property type="match status" value="1"/>
</dbReference>
<proteinExistence type="predicted"/>
<feature type="region of interest" description="Disordered" evidence="2">
    <location>
        <begin position="87"/>
        <end position="123"/>
    </location>
</feature>
<dbReference type="AlphaFoldDB" id="A0AAE3L5A3"/>
<gene>
    <name evidence="4" type="ORF">J2T55_000990</name>
</gene>
<evidence type="ECO:0000313" key="4">
    <source>
        <dbReference type="EMBL" id="MCS3902982.1"/>
    </source>
</evidence>
<dbReference type="InterPro" id="IPR025737">
    <property type="entry name" value="FApF"/>
</dbReference>
<feature type="coiled-coil region" evidence="1">
    <location>
        <begin position="20"/>
        <end position="64"/>
    </location>
</feature>